<evidence type="ECO:0000313" key="3">
    <source>
        <dbReference type="Proteomes" id="UP000324629"/>
    </source>
</evidence>
<dbReference type="Gene3D" id="1.20.1440.160">
    <property type="entry name" value="Tumor necrosis factor alpha-induced protein 8-like"/>
    <property type="match status" value="1"/>
</dbReference>
<reference evidence="2 3" key="1">
    <citation type="journal article" date="2019" name="Gigascience">
        <title>Whole-genome sequence of the oriental lung fluke Paragonimus westermani.</title>
        <authorList>
            <person name="Oey H."/>
            <person name="Zakrzewski M."/>
            <person name="Narain K."/>
            <person name="Devi K.R."/>
            <person name="Agatsuma T."/>
            <person name="Nawaratna S."/>
            <person name="Gobert G.N."/>
            <person name="Jones M.K."/>
            <person name="Ragan M.A."/>
            <person name="McManus D.P."/>
            <person name="Krause L."/>
        </authorList>
    </citation>
    <scope>NUCLEOTIDE SEQUENCE [LARGE SCALE GENOMIC DNA]</scope>
    <source>
        <strain evidence="2 3">IND2009</strain>
    </source>
</reference>
<dbReference type="AlphaFoldDB" id="A0A5J4N6U1"/>
<gene>
    <name evidence="2" type="ORF">DEA37_0001764</name>
    <name evidence="1" type="ORF">DEA37_0008552</name>
</gene>
<dbReference type="PANTHER" id="PTHR12757:SF1">
    <property type="entry name" value="PROTEIN SALIVARY GLANDS MARRED"/>
    <property type="match status" value="1"/>
</dbReference>
<dbReference type="GO" id="GO:0005737">
    <property type="term" value="C:cytoplasm"/>
    <property type="evidence" value="ECO:0007669"/>
    <property type="project" value="TreeGrafter"/>
</dbReference>
<dbReference type="EMBL" id="QNGE01006959">
    <property type="protein sequence ID" value="KAA3671224.1"/>
    <property type="molecule type" value="Genomic_DNA"/>
</dbReference>
<evidence type="ECO:0000313" key="2">
    <source>
        <dbReference type="EMBL" id="KAA3671224.1"/>
    </source>
</evidence>
<dbReference type="InterPro" id="IPR008477">
    <property type="entry name" value="TNFAIP8-like"/>
</dbReference>
<organism evidence="2 3">
    <name type="scientific">Paragonimus westermani</name>
    <dbReference type="NCBI Taxonomy" id="34504"/>
    <lineage>
        <taxon>Eukaryota</taxon>
        <taxon>Metazoa</taxon>
        <taxon>Spiralia</taxon>
        <taxon>Lophotrochozoa</taxon>
        <taxon>Platyhelminthes</taxon>
        <taxon>Trematoda</taxon>
        <taxon>Digenea</taxon>
        <taxon>Plagiorchiida</taxon>
        <taxon>Troglotremata</taxon>
        <taxon>Troglotrematidae</taxon>
        <taxon>Paragonimus</taxon>
    </lineage>
</organism>
<dbReference type="InterPro" id="IPR038355">
    <property type="entry name" value="TNFAIP8_sf"/>
</dbReference>
<dbReference type="GO" id="GO:0042981">
    <property type="term" value="P:regulation of apoptotic process"/>
    <property type="evidence" value="ECO:0007669"/>
    <property type="project" value="InterPro"/>
</dbReference>
<dbReference type="PANTHER" id="PTHR12757">
    <property type="entry name" value="TUMOR NECROSIS FACTOR INDUCED PROTEIN"/>
    <property type="match status" value="1"/>
</dbReference>
<proteinExistence type="predicted"/>
<dbReference type="EMBL" id="QNGE01006962">
    <property type="protein sequence ID" value="KAA3671220.1"/>
    <property type="molecule type" value="Genomic_DNA"/>
</dbReference>
<dbReference type="Proteomes" id="UP000324629">
    <property type="component" value="Unassembled WGS sequence"/>
</dbReference>
<sequence>MASENHTDQTESDDSTLEDFNVHSITLQLQNQMVGTLPNCILRMFLDDASVRLFDNICGLFKLYSGSSRLATMYIKRIVKMNIRLTIYSSSDILNEEEVNLTYDFHDRCHLAAEIVLRLGRPTHRLMPGVTPTMEKLLQTVEESRDLALHIMERHLSEKTREKFREAVDRFTKMDFFKCIFGQEDSYKELMEKIYNDIEDLMDRGLF</sequence>
<evidence type="ECO:0000313" key="1">
    <source>
        <dbReference type="EMBL" id="KAA3671220.1"/>
    </source>
</evidence>
<name>A0A5J4N6U1_9TREM</name>
<dbReference type="Pfam" id="PF05527">
    <property type="entry name" value="TNFAIP8"/>
    <property type="match status" value="1"/>
</dbReference>
<comment type="caution">
    <text evidence="2">The sequence shown here is derived from an EMBL/GenBank/DDBJ whole genome shotgun (WGS) entry which is preliminary data.</text>
</comment>
<accession>A0A5J4N6U1</accession>
<protein>
    <submittedName>
        <fullName evidence="2">Uncharacterized protein</fullName>
    </submittedName>
</protein>
<keyword evidence="3" id="KW-1185">Reference proteome</keyword>